<accession>A0A7S3V253</accession>
<evidence type="ECO:0000256" key="1">
    <source>
        <dbReference type="SAM" id="MobiDB-lite"/>
    </source>
</evidence>
<gene>
    <name evidence="2" type="ORF">ASTO00021_LOCUS16989</name>
</gene>
<protein>
    <submittedName>
        <fullName evidence="2">Uncharacterized protein</fullName>
    </submittedName>
</protein>
<name>A0A7S3V253_9STRA</name>
<feature type="region of interest" description="Disordered" evidence="1">
    <location>
        <begin position="1"/>
        <end position="20"/>
    </location>
</feature>
<dbReference type="AlphaFoldDB" id="A0A7S3V253"/>
<reference evidence="2" key="1">
    <citation type="submission" date="2021-01" db="EMBL/GenBank/DDBJ databases">
        <authorList>
            <person name="Corre E."/>
            <person name="Pelletier E."/>
            <person name="Niang G."/>
            <person name="Scheremetjew M."/>
            <person name="Finn R."/>
            <person name="Kale V."/>
            <person name="Holt S."/>
            <person name="Cochrane G."/>
            <person name="Meng A."/>
            <person name="Brown T."/>
            <person name="Cohen L."/>
        </authorList>
    </citation>
    <scope>NUCLEOTIDE SEQUENCE</scope>
    <source>
        <strain evidence="2">GSBS06</strain>
    </source>
</reference>
<evidence type="ECO:0000313" key="2">
    <source>
        <dbReference type="EMBL" id="CAE0447002.1"/>
    </source>
</evidence>
<organism evidence="2">
    <name type="scientific">Aplanochytrium stocchinoi</name>
    <dbReference type="NCBI Taxonomy" id="215587"/>
    <lineage>
        <taxon>Eukaryota</taxon>
        <taxon>Sar</taxon>
        <taxon>Stramenopiles</taxon>
        <taxon>Bigyra</taxon>
        <taxon>Labyrinthulomycetes</taxon>
        <taxon>Thraustochytrida</taxon>
        <taxon>Thraustochytriidae</taxon>
        <taxon>Aplanochytrium</taxon>
    </lineage>
</organism>
<proteinExistence type="predicted"/>
<sequence length="193" mass="21270">MGNKASSPGSGSTSDGITGMKTTKSAQKYNENSVVDPIAIQVADSLKGLETFRPIVKHKEILGGMLRRRSLKEDAVDGLDYETILSLWEAINKHTKEQTMALKNEQQVLKNISKATFDKAEKAAAEVFFASRTLTDQCRILHECRPLAGEVEKACDSLKICIDRCKFMNDMLPDEHKLEGLSIAGAITVKLDQ</sequence>
<dbReference type="EMBL" id="HBIN01022123">
    <property type="protein sequence ID" value="CAE0447002.1"/>
    <property type="molecule type" value="Transcribed_RNA"/>
</dbReference>